<dbReference type="EMBL" id="KV423943">
    <property type="protein sequence ID" value="KZT59152.1"/>
    <property type="molecule type" value="Genomic_DNA"/>
</dbReference>
<feature type="region of interest" description="Disordered" evidence="1">
    <location>
        <begin position="18"/>
        <end position="67"/>
    </location>
</feature>
<evidence type="ECO:0000256" key="1">
    <source>
        <dbReference type="SAM" id="MobiDB-lite"/>
    </source>
</evidence>
<feature type="compositionally biased region" description="Polar residues" evidence="1">
    <location>
        <begin position="23"/>
        <end position="34"/>
    </location>
</feature>
<name>A0A165HDB9_9BASI</name>
<proteinExistence type="predicted"/>
<evidence type="ECO:0000313" key="3">
    <source>
        <dbReference type="Proteomes" id="UP000076842"/>
    </source>
</evidence>
<gene>
    <name evidence="2" type="ORF">CALCODRAFT_493935</name>
</gene>
<dbReference type="Proteomes" id="UP000076842">
    <property type="component" value="Unassembled WGS sequence"/>
</dbReference>
<dbReference type="InParanoid" id="A0A165HDB9"/>
<organism evidence="2 3">
    <name type="scientific">Calocera cornea HHB12733</name>
    <dbReference type="NCBI Taxonomy" id="1353952"/>
    <lineage>
        <taxon>Eukaryota</taxon>
        <taxon>Fungi</taxon>
        <taxon>Dikarya</taxon>
        <taxon>Basidiomycota</taxon>
        <taxon>Agaricomycotina</taxon>
        <taxon>Dacrymycetes</taxon>
        <taxon>Dacrymycetales</taxon>
        <taxon>Dacrymycetaceae</taxon>
        <taxon>Calocera</taxon>
    </lineage>
</organism>
<accession>A0A165HDB9</accession>
<sequence>MPGGASLPRPLDRGLRRAATLPCQRSNSTHTACEQQRRHGRSAGTPRRWSISQCPRPAGHYSVNRTF</sequence>
<dbReference type="AlphaFoldDB" id="A0A165HDB9"/>
<protein>
    <submittedName>
        <fullName evidence="2">Uncharacterized protein</fullName>
    </submittedName>
</protein>
<keyword evidence="3" id="KW-1185">Reference proteome</keyword>
<reference evidence="2 3" key="1">
    <citation type="journal article" date="2016" name="Mol. Biol. Evol.">
        <title>Comparative Genomics of Early-Diverging Mushroom-Forming Fungi Provides Insights into the Origins of Lignocellulose Decay Capabilities.</title>
        <authorList>
            <person name="Nagy L.G."/>
            <person name="Riley R."/>
            <person name="Tritt A."/>
            <person name="Adam C."/>
            <person name="Daum C."/>
            <person name="Floudas D."/>
            <person name="Sun H."/>
            <person name="Yadav J.S."/>
            <person name="Pangilinan J."/>
            <person name="Larsson K.H."/>
            <person name="Matsuura K."/>
            <person name="Barry K."/>
            <person name="Labutti K."/>
            <person name="Kuo R."/>
            <person name="Ohm R.A."/>
            <person name="Bhattacharya S.S."/>
            <person name="Shirouzu T."/>
            <person name="Yoshinaga Y."/>
            <person name="Martin F.M."/>
            <person name="Grigoriev I.V."/>
            <person name="Hibbett D.S."/>
        </authorList>
    </citation>
    <scope>NUCLEOTIDE SEQUENCE [LARGE SCALE GENOMIC DNA]</scope>
    <source>
        <strain evidence="2 3">HHB12733</strain>
    </source>
</reference>
<evidence type="ECO:0000313" key="2">
    <source>
        <dbReference type="EMBL" id="KZT59152.1"/>
    </source>
</evidence>